<organism evidence="13 14">
    <name type="scientific">Littorina saxatilis</name>
    <dbReference type="NCBI Taxonomy" id="31220"/>
    <lineage>
        <taxon>Eukaryota</taxon>
        <taxon>Metazoa</taxon>
        <taxon>Spiralia</taxon>
        <taxon>Lophotrochozoa</taxon>
        <taxon>Mollusca</taxon>
        <taxon>Gastropoda</taxon>
        <taxon>Caenogastropoda</taxon>
        <taxon>Littorinimorpha</taxon>
        <taxon>Littorinoidea</taxon>
        <taxon>Littorinidae</taxon>
        <taxon>Littorina</taxon>
    </lineage>
</organism>
<evidence type="ECO:0000313" key="13">
    <source>
        <dbReference type="EMBL" id="KAK7088193.1"/>
    </source>
</evidence>
<comment type="caution">
    <text evidence="13">The sequence shown here is derived from an EMBL/GenBank/DDBJ whole genome shotgun (WGS) entry which is preliminary data.</text>
</comment>
<evidence type="ECO:0000256" key="10">
    <source>
        <dbReference type="ARBA" id="ARBA00041631"/>
    </source>
</evidence>
<sequence>MPTFVLNTNLPAEKIPKSFLTDTSKLIAKELGKPETYVCVRVNPGQMMTFGGTDDPCGTVELESIGAVGGAKNKQLVPVIGSHVQEALGIPQDRFYIKITDLARTDIGFNGKTFG</sequence>
<accession>A0AAN9AJQ8</accession>
<dbReference type="EMBL" id="JBAMIC010004070">
    <property type="protein sequence ID" value="KAK7088193.1"/>
    <property type="molecule type" value="Genomic_DNA"/>
</dbReference>
<evidence type="ECO:0000256" key="8">
    <source>
        <dbReference type="ARBA" id="ARBA00038932"/>
    </source>
</evidence>
<dbReference type="EC" id="5.3.3.12" evidence="8"/>
<evidence type="ECO:0000256" key="6">
    <source>
        <dbReference type="ARBA" id="ARBA00036735"/>
    </source>
</evidence>
<dbReference type="Pfam" id="PF01187">
    <property type="entry name" value="MIF"/>
    <property type="match status" value="1"/>
</dbReference>
<protein>
    <recommendedName>
        <fullName evidence="12">L-dopachrome isomerase</fullName>
        <ecNumber evidence="9">5.3.2.1</ecNumber>
        <ecNumber evidence="8">5.3.3.12</ecNumber>
    </recommendedName>
    <alternativeName>
        <fullName evidence="10">L-dopachrome tautomerase</fullName>
    </alternativeName>
    <alternativeName>
        <fullName evidence="11">Phenylpyruvate tautomerase</fullName>
    </alternativeName>
</protein>
<dbReference type="PANTHER" id="PTHR11954">
    <property type="entry name" value="D-DOPACHROME DECARBOXYLASE"/>
    <property type="match status" value="1"/>
</dbReference>
<evidence type="ECO:0000256" key="3">
    <source>
        <dbReference type="ARBA" id="ARBA00022514"/>
    </source>
</evidence>
<dbReference type="GO" id="GO:0050178">
    <property type="term" value="F:phenylpyruvate tautomerase activity"/>
    <property type="evidence" value="ECO:0007669"/>
    <property type="project" value="UniProtKB-EC"/>
</dbReference>
<comment type="catalytic activity">
    <reaction evidence="6">
        <text>3-phenylpyruvate = enol-phenylpyruvate</text>
        <dbReference type="Rhea" id="RHEA:17097"/>
        <dbReference type="ChEBI" id="CHEBI:16815"/>
        <dbReference type="ChEBI" id="CHEBI:18005"/>
        <dbReference type="EC" id="5.3.2.1"/>
    </reaction>
</comment>
<evidence type="ECO:0000256" key="5">
    <source>
        <dbReference type="ARBA" id="ARBA00023235"/>
    </source>
</evidence>
<evidence type="ECO:0000256" key="7">
    <source>
        <dbReference type="ARBA" id="ARBA00036823"/>
    </source>
</evidence>
<evidence type="ECO:0000256" key="9">
    <source>
        <dbReference type="ARBA" id="ARBA00039086"/>
    </source>
</evidence>
<keyword evidence="3" id="KW-0202">Cytokine</keyword>
<keyword evidence="4" id="KW-0964">Secreted</keyword>
<comment type="similarity">
    <text evidence="2">Belongs to the MIF family.</text>
</comment>
<dbReference type="AlphaFoldDB" id="A0AAN9AJQ8"/>
<evidence type="ECO:0000256" key="4">
    <source>
        <dbReference type="ARBA" id="ARBA00022525"/>
    </source>
</evidence>
<dbReference type="EC" id="5.3.2.1" evidence="9"/>
<dbReference type="GO" id="GO:0005125">
    <property type="term" value="F:cytokine activity"/>
    <property type="evidence" value="ECO:0007669"/>
    <property type="project" value="UniProtKB-KW"/>
</dbReference>
<proteinExistence type="inferred from homology"/>
<evidence type="ECO:0000256" key="2">
    <source>
        <dbReference type="ARBA" id="ARBA00005851"/>
    </source>
</evidence>
<dbReference type="Proteomes" id="UP001374579">
    <property type="component" value="Unassembled WGS sequence"/>
</dbReference>
<comment type="subcellular location">
    <subcellularLocation>
        <location evidence="1">Secreted</location>
    </subcellularLocation>
</comment>
<dbReference type="GO" id="GO:0005615">
    <property type="term" value="C:extracellular space"/>
    <property type="evidence" value="ECO:0007669"/>
    <property type="project" value="UniProtKB-KW"/>
</dbReference>
<evidence type="ECO:0000256" key="12">
    <source>
        <dbReference type="ARBA" id="ARBA00042730"/>
    </source>
</evidence>
<dbReference type="InterPro" id="IPR001398">
    <property type="entry name" value="Macrophage_inhib_fac"/>
</dbReference>
<dbReference type="SUPFAM" id="SSF55331">
    <property type="entry name" value="Tautomerase/MIF"/>
    <property type="match status" value="1"/>
</dbReference>
<reference evidence="13 14" key="1">
    <citation type="submission" date="2024-02" db="EMBL/GenBank/DDBJ databases">
        <title>Chromosome-scale genome assembly of the rough periwinkle Littorina saxatilis.</title>
        <authorList>
            <person name="De Jode A."/>
            <person name="Faria R."/>
            <person name="Formenti G."/>
            <person name="Sims Y."/>
            <person name="Smith T.P."/>
            <person name="Tracey A."/>
            <person name="Wood J.M.D."/>
            <person name="Zagrodzka Z.B."/>
            <person name="Johannesson K."/>
            <person name="Butlin R.K."/>
            <person name="Leder E.H."/>
        </authorList>
    </citation>
    <scope>NUCLEOTIDE SEQUENCE [LARGE SCALE GENOMIC DNA]</scope>
    <source>
        <strain evidence="13">Snail1</strain>
        <tissue evidence="13">Muscle</tissue>
    </source>
</reference>
<gene>
    <name evidence="13" type="ORF">V1264_022135</name>
</gene>
<comment type="catalytic activity">
    <reaction evidence="7">
        <text>L-dopachrome = 5,6-dihydroxyindole-2-carboxylate</text>
        <dbReference type="Rhea" id="RHEA:13041"/>
        <dbReference type="ChEBI" id="CHEBI:16875"/>
        <dbReference type="ChEBI" id="CHEBI:57509"/>
        <dbReference type="EC" id="5.3.3.12"/>
    </reaction>
</comment>
<evidence type="ECO:0000313" key="14">
    <source>
        <dbReference type="Proteomes" id="UP001374579"/>
    </source>
</evidence>
<evidence type="ECO:0000256" key="1">
    <source>
        <dbReference type="ARBA" id="ARBA00004613"/>
    </source>
</evidence>
<dbReference type="PANTHER" id="PTHR11954:SF6">
    <property type="entry name" value="MACROPHAGE MIGRATION INHIBITORY FACTOR"/>
    <property type="match status" value="1"/>
</dbReference>
<keyword evidence="14" id="KW-1185">Reference proteome</keyword>
<evidence type="ECO:0000256" key="11">
    <source>
        <dbReference type="ARBA" id="ARBA00041912"/>
    </source>
</evidence>
<name>A0AAN9AJQ8_9CAEN</name>
<keyword evidence="5" id="KW-0413">Isomerase</keyword>
<dbReference type="GO" id="GO:0004167">
    <property type="term" value="F:dopachrome isomerase activity"/>
    <property type="evidence" value="ECO:0007669"/>
    <property type="project" value="UniProtKB-EC"/>
</dbReference>
<dbReference type="Gene3D" id="3.30.429.10">
    <property type="entry name" value="Macrophage Migration Inhibitory Factor"/>
    <property type="match status" value="1"/>
</dbReference>
<dbReference type="InterPro" id="IPR014347">
    <property type="entry name" value="Tautomerase/MIF_sf"/>
</dbReference>